<feature type="region of interest" description="Disordered" evidence="4">
    <location>
        <begin position="623"/>
        <end position="652"/>
    </location>
</feature>
<evidence type="ECO:0000256" key="3">
    <source>
        <dbReference type="PROSITE-ProRule" id="PRU00221"/>
    </source>
</evidence>
<name>A0A388JUC1_CHABU</name>
<feature type="compositionally biased region" description="Basic and acidic residues" evidence="4">
    <location>
        <begin position="388"/>
        <end position="400"/>
    </location>
</feature>
<sequence length="766" mass="82847">MQDSIRSLRLSILPDADAVTSVVIGSAKDCATDDGHTYVFAGFPHRDPCHFANRVGEHPWHGSGKEPTRDCGGVLAAVSESCQVDIGGDESGKGCLGLPGTAEHHPRKKRKSGPKKRNNLSANEGSRWLPGIDCQSSDGYATADDHRKRWRMRDDELELDSRDTSTLISADIEDSATSSGKAVGVVRRRRRRRRPVLAGNDCLQSIATAAADARAASGNYADPEEERRTSRSGSVGMEWEAGQGGGFCDTEVKSTGLRTGGGEDGSGKSNLLVTSPQKDQSFVYSPFQVRGLRQDEDRGCFSDDLAKRQTKTSWQFQTCAVIGSRTWRESSPDTISTIDFDRSGDLFATGGIARKIRVYSLSRVLAGQRGGCQTVSDSEGNEDEEQEKDGRSRWKKEKNGRPIASSGRESAREWDVDSADSSSGGLSCQGPCEMLSVCTPAKLSSLKWHPDYNSTVIATADYDGVITEWDITRGVAVTERQSGQRVWSIDFSRRFSGTRFSSLLASASDDGLLRLWTCNSESPTQTIHLPSGLPVCSVEFSPIPYILGASSADSNVYLYDLRKPASPLQVLDAHTKAVSYMKFMGAASLVSASIDGSVKLWDLPGQVTGSTSTHDHLSTGLASREQNTQVASASNSTPIPTMLPGRASVRTSHNSHRNMKNFVGLSTHAESGLFACGSENNEVVVYHSSHSEAVWVTSFDRQRAPPQLQSGLSEMNSLQTVPPVWWDPSKGHFVSAVCWSPKSPDAENSTLVAANSQGHIRVIRVA</sequence>
<dbReference type="PROSITE" id="PS00678">
    <property type="entry name" value="WD_REPEATS_1"/>
    <property type="match status" value="1"/>
</dbReference>
<dbReference type="OrthoDB" id="273771at2759"/>
<evidence type="ECO:0000256" key="2">
    <source>
        <dbReference type="ARBA" id="ARBA00022737"/>
    </source>
</evidence>
<dbReference type="SMART" id="SM00320">
    <property type="entry name" value="WD40"/>
    <property type="match status" value="7"/>
</dbReference>
<keyword evidence="6" id="KW-1185">Reference proteome</keyword>
<feature type="region of interest" description="Disordered" evidence="4">
    <location>
        <begin position="93"/>
        <end position="133"/>
    </location>
</feature>
<evidence type="ECO:0000256" key="4">
    <source>
        <dbReference type="SAM" id="MobiDB-lite"/>
    </source>
</evidence>
<dbReference type="Proteomes" id="UP000265515">
    <property type="component" value="Unassembled WGS sequence"/>
</dbReference>
<dbReference type="InterPro" id="IPR001680">
    <property type="entry name" value="WD40_rpt"/>
</dbReference>
<feature type="compositionally biased region" description="Basic residues" evidence="4">
    <location>
        <begin position="105"/>
        <end position="118"/>
    </location>
</feature>
<dbReference type="Gramene" id="GBG61398">
    <property type="protein sequence ID" value="GBG61398"/>
    <property type="gene ID" value="CBR_g20429"/>
</dbReference>
<gene>
    <name evidence="5" type="ORF">CBR_g20429</name>
</gene>
<dbReference type="PANTHER" id="PTHR45389">
    <property type="entry name" value="WD REPEAT-CONTAINING PROTEIN RUP1"/>
    <property type="match status" value="1"/>
</dbReference>
<dbReference type="SUPFAM" id="SSF50978">
    <property type="entry name" value="WD40 repeat-like"/>
    <property type="match status" value="1"/>
</dbReference>
<organism evidence="5 6">
    <name type="scientific">Chara braunii</name>
    <name type="common">Braun's stonewort</name>
    <dbReference type="NCBI Taxonomy" id="69332"/>
    <lineage>
        <taxon>Eukaryota</taxon>
        <taxon>Viridiplantae</taxon>
        <taxon>Streptophyta</taxon>
        <taxon>Charophyceae</taxon>
        <taxon>Charales</taxon>
        <taxon>Characeae</taxon>
        <taxon>Chara</taxon>
    </lineage>
</organism>
<feature type="region of interest" description="Disordered" evidence="4">
    <location>
        <begin position="215"/>
        <end position="273"/>
    </location>
</feature>
<dbReference type="PANTHER" id="PTHR45389:SF1">
    <property type="entry name" value="WD REPEAT-CONTAINING PROTEIN RUP1"/>
    <property type="match status" value="1"/>
</dbReference>
<feature type="region of interest" description="Disordered" evidence="4">
    <location>
        <begin position="371"/>
        <end position="426"/>
    </location>
</feature>
<dbReference type="AlphaFoldDB" id="A0A388JUC1"/>
<dbReference type="EMBL" id="BFEA01000019">
    <property type="protein sequence ID" value="GBG61398.1"/>
    <property type="molecule type" value="Genomic_DNA"/>
</dbReference>
<keyword evidence="2" id="KW-0677">Repeat</keyword>
<proteinExistence type="predicted"/>
<dbReference type="Pfam" id="PF00400">
    <property type="entry name" value="WD40"/>
    <property type="match status" value="1"/>
</dbReference>
<dbReference type="InterPro" id="IPR044616">
    <property type="entry name" value="RUP1/2"/>
</dbReference>
<feature type="compositionally biased region" description="Polar residues" evidence="4">
    <location>
        <begin position="623"/>
        <end position="639"/>
    </location>
</feature>
<reference evidence="5 6" key="1">
    <citation type="journal article" date="2018" name="Cell">
        <title>The Chara Genome: Secondary Complexity and Implications for Plant Terrestrialization.</title>
        <authorList>
            <person name="Nishiyama T."/>
            <person name="Sakayama H."/>
            <person name="Vries J.D."/>
            <person name="Buschmann H."/>
            <person name="Saint-Marcoux D."/>
            <person name="Ullrich K.K."/>
            <person name="Haas F.B."/>
            <person name="Vanderstraeten L."/>
            <person name="Becker D."/>
            <person name="Lang D."/>
            <person name="Vosolsobe S."/>
            <person name="Rombauts S."/>
            <person name="Wilhelmsson P.K.I."/>
            <person name="Janitza P."/>
            <person name="Kern R."/>
            <person name="Heyl A."/>
            <person name="Rumpler F."/>
            <person name="Villalobos L.I.A.C."/>
            <person name="Clay J.M."/>
            <person name="Skokan R."/>
            <person name="Toyoda A."/>
            <person name="Suzuki Y."/>
            <person name="Kagoshima H."/>
            <person name="Schijlen E."/>
            <person name="Tajeshwar N."/>
            <person name="Catarino B."/>
            <person name="Hetherington A.J."/>
            <person name="Saltykova A."/>
            <person name="Bonnot C."/>
            <person name="Breuninger H."/>
            <person name="Symeonidi A."/>
            <person name="Radhakrishnan G.V."/>
            <person name="Van Nieuwerburgh F."/>
            <person name="Deforce D."/>
            <person name="Chang C."/>
            <person name="Karol K.G."/>
            <person name="Hedrich R."/>
            <person name="Ulvskov P."/>
            <person name="Glockner G."/>
            <person name="Delwiche C.F."/>
            <person name="Petrasek J."/>
            <person name="Van de Peer Y."/>
            <person name="Friml J."/>
            <person name="Beilby M."/>
            <person name="Dolan L."/>
            <person name="Kohara Y."/>
            <person name="Sugano S."/>
            <person name="Fujiyama A."/>
            <person name="Delaux P.-M."/>
            <person name="Quint M."/>
            <person name="TheiBen G."/>
            <person name="Hagemann M."/>
            <person name="Harholt J."/>
            <person name="Dunand C."/>
            <person name="Zachgo S."/>
            <person name="Langdale J."/>
            <person name="Maumus F."/>
            <person name="Straeten D.V.D."/>
            <person name="Gould S.B."/>
            <person name="Rensing S.A."/>
        </authorList>
    </citation>
    <scope>NUCLEOTIDE SEQUENCE [LARGE SCALE GENOMIC DNA]</scope>
    <source>
        <strain evidence="5 6">S276</strain>
    </source>
</reference>
<accession>A0A388JUC1</accession>
<dbReference type="InterPro" id="IPR036322">
    <property type="entry name" value="WD40_repeat_dom_sf"/>
</dbReference>
<dbReference type="PROSITE" id="PS50294">
    <property type="entry name" value="WD_REPEATS_REGION"/>
    <property type="match status" value="1"/>
</dbReference>
<dbReference type="Gene3D" id="2.130.10.10">
    <property type="entry name" value="YVTN repeat-like/Quinoprotein amine dehydrogenase"/>
    <property type="match status" value="2"/>
</dbReference>
<evidence type="ECO:0000256" key="1">
    <source>
        <dbReference type="ARBA" id="ARBA00022574"/>
    </source>
</evidence>
<dbReference type="STRING" id="69332.A0A388JUC1"/>
<comment type="caution">
    <text evidence="5">The sequence shown here is derived from an EMBL/GenBank/DDBJ whole genome shotgun (WGS) entry which is preliminary data.</text>
</comment>
<evidence type="ECO:0000313" key="6">
    <source>
        <dbReference type="Proteomes" id="UP000265515"/>
    </source>
</evidence>
<dbReference type="PROSITE" id="PS50082">
    <property type="entry name" value="WD_REPEATS_2"/>
    <property type="match status" value="1"/>
</dbReference>
<evidence type="ECO:0000313" key="5">
    <source>
        <dbReference type="EMBL" id="GBG61398.1"/>
    </source>
</evidence>
<dbReference type="InterPro" id="IPR015943">
    <property type="entry name" value="WD40/YVTN_repeat-like_dom_sf"/>
</dbReference>
<protein>
    <submittedName>
        <fullName evidence="5">Uncharacterized protein</fullName>
    </submittedName>
</protein>
<dbReference type="InterPro" id="IPR019775">
    <property type="entry name" value="WD40_repeat_CS"/>
</dbReference>
<dbReference type="GO" id="GO:0010224">
    <property type="term" value="P:response to UV-B"/>
    <property type="evidence" value="ECO:0007669"/>
    <property type="project" value="TreeGrafter"/>
</dbReference>
<feature type="repeat" description="WD" evidence="3">
    <location>
        <begin position="571"/>
        <end position="603"/>
    </location>
</feature>
<keyword evidence="1 3" id="KW-0853">WD repeat</keyword>